<sequence>MSANSGSELEGDSHPHSKVTPSQVRDALSRQHNCDLDKLLFHLMQRLAKFLPSQKVPMNDRRQHSLVAQYLNEHRPHVRTLSDLTTKLKAGNDFESYVNKQLSQGEFCSSAILLCSSDFSGVRMCRMSRTCRMLLIAILVPGYLIRLSHPNKLYRLLRYARCP</sequence>
<dbReference type="EMBL" id="ML996150">
    <property type="protein sequence ID" value="KAF2734292.1"/>
    <property type="molecule type" value="Genomic_DNA"/>
</dbReference>
<dbReference type="Proteomes" id="UP000799444">
    <property type="component" value="Unassembled WGS sequence"/>
</dbReference>
<feature type="region of interest" description="Disordered" evidence="1">
    <location>
        <begin position="1"/>
        <end position="26"/>
    </location>
</feature>
<proteinExistence type="predicted"/>
<evidence type="ECO:0000256" key="1">
    <source>
        <dbReference type="SAM" id="MobiDB-lite"/>
    </source>
</evidence>
<dbReference type="AlphaFoldDB" id="A0A9P4UZJ1"/>
<organism evidence="2 3">
    <name type="scientific">Polyplosphaeria fusca</name>
    <dbReference type="NCBI Taxonomy" id="682080"/>
    <lineage>
        <taxon>Eukaryota</taxon>
        <taxon>Fungi</taxon>
        <taxon>Dikarya</taxon>
        <taxon>Ascomycota</taxon>
        <taxon>Pezizomycotina</taxon>
        <taxon>Dothideomycetes</taxon>
        <taxon>Pleosporomycetidae</taxon>
        <taxon>Pleosporales</taxon>
        <taxon>Tetraplosphaeriaceae</taxon>
        <taxon>Polyplosphaeria</taxon>
    </lineage>
</organism>
<evidence type="ECO:0000313" key="2">
    <source>
        <dbReference type="EMBL" id="KAF2734292.1"/>
    </source>
</evidence>
<protein>
    <submittedName>
        <fullName evidence="2">Uncharacterized protein</fullName>
    </submittedName>
</protein>
<comment type="caution">
    <text evidence="2">The sequence shown here is derived from an EMBL/GenBank/DDBJ whole genome shotgun (WGS) entry which is preliminary data.</text>
</comment>
<keyword evidence="3" id="KW-1185">Reference proteome</keyword>
<evidence type="ECO:0000313" key="3">
    <source>
        <dbReference type="Proteomes" id="UP000799444"/>
    </source>
</evidence>
<accession>A0A9P4UZJ1</accession>
<name>A0A9P4UZJ1_9PLEO</name>
<gene>
    <name evidence="2" type="ORF">EJ04DRAFT_512650</name>
</gene>
<reference evidence="2" key="1">
    <citation type="journal article" date="2020" name="Stud. Mycol.">
        <title>101 Dothideomycetes genomes: a test case for predicting lifestyles and emergence of pathogens.</title>
        <authorList>
            <person name="Haridas S."/>
            <person name="Albert R."/>
            <person name="Binder M."/>
            <person name="Bloem J."/>
            <person name="Labutti K."/>
            <person name="Salamov A."/>
            <person name="Andreopoulos B."/>
            <person name="Baker S."/>
            <person name="Barry K."/>
            <person name="Bills G."/>
            <person name="Bluhm B."/>
            <person name="Cannon C."/>
            <person name="Castanera R."/>
            <person name="Culley D."/>
            <person name="Daum C."/>
            <person name="Ezra D."/>
            <person name="Gonzalez J."/>
            <person name="Henrissat B."/>
            <person name="Kuo A."/>
            <person name="Liang C."/>
            <person name="Lipzen A."/>
            <person name="Lutzoni F."/>
            <person name="Magnuson J."/>
            <person name="Mondo S."/>
            <person name="Nolan M."/>
            <person name="Ohm R."/>
            <person name="Pangilinan J."/>
            <person name="Park H.-J."/>
            <person name="Ramirez L."/>
            <person name="Alfaro M."/>
            <person name="Sun H."/>
            <person name="Tritt A."/>
            <person name="Yoshinaga Y."/>
            <person name="Zwiers L.-H."/>
            <person name="Turgeon B."/>
            <person name="Goodwin S."/>
            <person name="Spatafora J."/>
            <person name="Crous P."/>
            <person name="Grigoriev I."/>
        </authorList>
    </citation>
    <scope>NUCLEOTIDE SEQUENCE</scope>
    <source>
        <strain evidence="2">CBS 125425</strain>
    </source>
</reference>